<feature type="domain" description="ATPase AAA-3" evidence="5">
    <location>
        <begin position="55"/>
        <end position="189"/>
    </location>
</feature>
<dbReference type="RefSeq" id="WP_095415233.1">
    <property type="nucleotide sequence ID" value="NZ_CP018477.1"/>
</dbReference>
<feature type="compositionally biased region" description="Low complexity" evidence="4">
    <location>
        <begin position="357"/>
        <end position="378"/>
    </location>
</feature>
<proteinExistence type="inferred from homology"/>
<dbReference type="InterPro" id="IPR011703">
    <property type="entry name" value="ATPase_AAA-3"/>
</dbReference>
<dbReference type="Gene3D" id="3.40.50.300">
    <property type="entry name" value="P-loop containing nucleotide triphosphate hydrolases"/>
    <property type="match status" value="1"/>
</dbReference>
<dbReference type="GO" id="GO:0005524">
    <property type="term" value="F:ATP binding"/>
    <property type="evidence" value="ECO:0007669"/>
    <property type="project" value="UniProtKB-KW"/>
</dbReference>
<evidence type="ECO:0000256" key="3">
    <source>
        <dbReference type="ARBA" id="ARBA00061607"/>
    </source>
</evidence>
<evidence type="ECO:0000256" key="2">
    <source>
        <dbReference type="ARBA" id="ARBA00022840"/>
    </source>
</evidence>
<accession>A0A286RGH6</accession>
<comment type="similarity">
    <text evidence="3">Belongs to the MoxR family.</text>
</comment>
<dbReference type="PANTHER" id="PTHR42759:SF1">
    <property type="entry name" value="MAGNESIUM-CHELATASE SUBUNIT CHLD"/>
    <property type="match status" value="1"/>
</dbReference>
<dbReference type="KEGG" id="ttf:THTE_2466"/>
<dbReference type="OrthoDB" id="9773454at2"/>
<dbReference type="CDD" id="cd00009">
    <property type="entry name" value="AAA"/>
    <property type="match status" value="1"/>
</dbReference>
<protein>
    <submittedName>
        <fullName evidence="7">MoxR protein</fullName>
    </submittedName>
</protein>
<dbReference type="PANTHER" id="PTHR42759">
    <property type="entry name" value="MOXR FAMILY PROTEIN"/>
    <property type="match status" value="1"/>
</dbReference>
<dbReference type="InterPro" id="IPR027417">
    <property type="entry name" value="P-loop_NTPase"/>
</dbReference>
<keyword evidence="1" id="KW-0547">Nucleotide-binding</keyword>
<dbReference type="Proteomes" id="UP000215086">
    <property type="component" value="Chromosome"/>
</dbReference>
<feature type="domain" description="ChlI/MoxR AAA lid" evidence="6">
    <location>
        <begin position="267"/>
        <end position="332"/>
    </location>
</feature>
<evidence type="ECO:0000259" key="6">
    <source>
        <dbReference type="Pfam" id="PF17863"/>
    </source>
</evidence>
<evidence type="ECO:0000313" key="8">
    <source>
        <dbReference type="Proteomes" id="UP000215086"/>
    </source>
</evidence>
<dbReference type="Gene3D" id="1.10.8.80">
    <property type="entry name" value="Magnesium chelatase subunit I, C-Terminal domain"/>
    <property type="match status" value="1"/>
</dbReference>
<reference evidence="7 8" key="1">
    <citation type="journal article" name="Front. Microbiol.">
        <title>Sugar Metabolism of the First Thermophilic Planctomycete Thermogutta terrifontis: Comparative Genomic and Transcriptomic Approaches.</title>
        <authorList>
            <person name="Elcheninov A.G."/>
            <person name="Menzel P."/>
            <person name="Gudbergsdottir S.R."/>
            <person name="Slesarev A.I."/>
            <person name="Kadnikov V.V."/>
            <person name="Krogh A."/>
            <person name="Bonch-Osmolovskaya E.A."/>
            <person name="Peng X."/>
            <person name="Kublanov I.V."/>
        </authorList>
    </citation>
    <scope>NUCLEOTIDE SEQUENCE [LARGE SCALE GENOMIC DNA]</scope>
    <source>
        <strain evidence="7 8">R1</strain>
    </source>
</reference>
<dbReference type="SUPFAM" id="SSF52540">
    <property type="entry name" value="P-loop containing nucleoside triphosphate hydrolases"/>
    <property type="match status" value="1"/>
</dbReference>
<sequence length="406" mass="44704">MSQAQPITSSQMSPEEAVRRVAHARELLLKEVHKVIIGQDEMIEQMIICIFARGHCLTIGVPGLAKTLTVSTLAKAMHLKFSRIQFTPDLMPSDITGTEIIDVDPTTGKRSFRFVHGPIFANIVLADEINRTPPKTQAALLQAMQEYEVTVGGKTYPLEQPFFVMATQNPIEQEGTYPLPEAQLDRFMLSINITYPTRAEEREIVMATTQTVRHEIQPVLTGRDILWIQQLVRQVPASQHMVDYAVDLVRATRPKDPPSPDFVKKWLAWGAGPRAAQNLILTSKARAILHGRFAVTADDIRAMAFPVLRHRIFTNFNADAEGVDVDQIIEKILEVIPEPTYGETIPVGPRPARKVVSKAPDASASSAVSGSPQSEPAASPIPSPPPAARPTPIPQPITPPTRNPSQ</sequence>
<evidence type="ECO:0000256" key="4">
    <source>
        <dbReference type="SAM" id="MobiDB-lite"/>
    </source>
</evidence>
<dbReference type="Pfam" id="PF17863">
    <property type="entry name" value="AAA_lid_2"/>
    <property type="match status" value="1"/>
</dbReference>
<dbReference type="FunFam" id="3.40.50.300:FF:000640">
    <property type="entry name" value="MoxR family ATPase"/>
    <property type="match status" value="1"/>
</dbReference>
<dbReference type="Pfam" id="PF07726">
    <property type="entry name" value="AAA_3"/>
    <property type="match status" value="1"/>
</dbReference>
<keyword evidence="2" id="KW-0067">ATP-binding</keyword>
<organism evidence="7 8">
    <name type="scientific">Thermogutta terrifontis</name>
    <dbReference type="NCBI Taxonomy" id="1331910"/>
    <lineage>
        <taxon>Bacteria</taxon>
        <taxon>Pseudomonadati</taxon>
        <taxon>Planctomycetota</taxon>
        <taxon>Planctomycetia</taxon>
        <taxon>Pirellulales</taxon>
        <taxon>Thermoguttaceae</taxon>
        <taxon>Thermogutta</taxon>
    </lineage>
</organism>
<dbReference type="InterPro" id="IPR050764">
    <property type="entry name" value="CbbQ/NirQ/NorQ/GpvN"/>
</dbReference>
<dbReference type="GO" id="GO:0016887">
    <property type="term" value="F:ATP hydrolysis activity"/>
    <property type="evidence" value="ECO:0007669"/>
    <property type="project" value="InterPro"/>
</dbReference>
<keyword evidence="8" id="KW-1185">Reference proteome</keyword>
<evidence type="ECO:0000256" key="1">
    <source>
        <dbReference type="ARBA" id="ARBA00022741"/>
    </source>
</evidence>
<dbReference type="EMBL" id="CP018477">
    <property type="protein sequence ID" value="ASV75068.1"/>
    <property type="molecule type" value="Genomic_DNA"/>
</dbReference>
<evidence type="ECO:0000259" key="5">
    <source>
        <dbReference type="Pfam" id="PF07726"/>
    </source>
</evidence>
<evidence type="ECO:0000313" key="7">
    <source>
        <dbReference type="EMBL" id="ASV75068.1"/>
    </source>
</evidence>
<feature type="compositionally biased region" description="Pro residues" evidence="4">
    <location>
        <begin position="379"/>
        <end position="406"/>
    </location>
</feature>
<dbReference type="InterPro" id="IPR041628">
    <property type="entry name" value="ChlI/MoxR_AAA_lid"/>
</dbReference>
<name>A0A286RGH6_9BACT</name>
<dbReference type="AlphaFoldDB" id="A0A286RGH6"/>
<gene>
    <name evidence="7" type="ORF">THTE_2466</name>
</gene>
<feature type="region of interest" description="Disordered" evidence="4">
    <location>
        <begin position="341"/>
        <end position="406"/>
    </location>
</feature>